<dbReference type="InterPro" id="IPR012341">
    <property type="entry name" value="6hp_glycosidase-like_sf"/>
</dbReference>
<reference evidence="3 4" key="2">
    <citation type="submission" date="2018-06" db="EMBL/GenBank/DDBJ databases">
        <title>Metagenomic assembly of (sub)arctic Cyanobacteria and their associated microbiome from non-axenic cultures.</title>
        <authorList>
            <person name="Baurain D."/>
        </authorList>
    </citation>
    <scope>NUCLEOTIDE SEQUENCE [LARGE SCALE GENOMIC DNA]</scope>
    <source>
        <strain evidence="3">ULC129bin1</strain>
    </source>
</reference>
<dbReference type="GO" id="GO:0004135">
    <property type="term" value="F:amylo-alpha-1,6-glucosidase activity"/>
    <property type="evidence" value="ECO:0007669"/>
    <property type="project" value="InterPro"/>
</dbReference>
<dbReference type="PANTHER" id="PTHR10569:SF2">
    <property type="entry name" value="GLYCOGEN DEBRANCHING ENZYME"/>
    <property type="match status" value="1"/>
</dbReference>
<dbReference type="GO" id="GO:0004134">
    <property type="term" value="F:4-alpha-glucanotransferase activity"/>
    <property type="evidence" value="ECO:0007669"/>
    <property type="project" value="InterPro"/>
</dbReference>
<dbReference type="InterPro" id="IPR032790">
    <property type="entry name" value="GDE_C"/>
</dbReference>
<dbReference type="Pfam" id="PF06202">
    <property type="entry name" value="GDE_C"/>
    <property type="match status" value="1"/>
</dbReference>
<evidence type="ECO:0000313" key="3">
    <source>
        <dbReference type="EMBL" id="PZO13265.1"/>
    </source>
</evidence>
<dbReference type="Proteomes" id="UP000249354">
    <property type="component" value="Unassembled WGS sequence"/>
</dbReference>
<evidence type="ECO:0000259" key="2">
    <source>
        <dbReference type="Pfam" id="PF12439"/>
    </source>
</evidence>
<feature type="domain" description="Glycogen debranching enzyme C-terminal" evidence="1">
    <location>
        <begin position="302"/>
        <end position="666"/>
    </location>
</feature>
<dbReference type="NCBIfam" id="TIGR01561">
    <property type="entry name" value="gde_arch"/>
    <property type="match status" value="1"/>
</dbReference>
<dbReference type="Gene3D" id="1.50.10.10">
    <property type="match status" value="1"/>
</dbReference>
<dbReference type="Pfam" id="PF12439">
    <property type="entry name" value="GDE_N"/>
    <property type="match status" value="1"/>
</dbReference>
<evidence type="ECO:0000259" key="1">
    <source>
        <dbReference type="Pfam" id="PF06202"/>
    </source>
</evidence>
<dbReference type="GO" id="GO:0005980">
    <property type="term" value="P:glycogen catabolic process"/>
    <property type="evidence" value="ECO:0007669"/>
    <property type="project" value="InterPro"/>
</dbReference>
<dbReference type="InterPro" id="IPR010401">
    <property type="entry name" value="AGL/Gdb1"/>
</dbReference>
<feature type="domain" description="Glycogen debranching enzyme bacterial and archaeal type N-terminal" evidence="2">
    <location>
        <begin position="36"/>
        <end position="254"/>
    </location>
</feature>
<accession>A0A2W4VU65</accession>
<dbReference type="FunFam" id="1.50.10.10:FF:000073">
    <property type="entry name" value="Glycogen debranching enzyme, hypothetical (TreX-like)"/>
    <property type="match status" value="1"/>
</dbReference>
<dbReference type="SUPFAM" id="SSF48208">
    <property type="entry name" value="Six-hairpin glycosidases"/>
    <property type="match status" value="1"/>
</dbReference>
<organism evidence="3 4">
    <name type="scientific">Leptolyngbya foveolarum</name>
    <dbReference type="NCBI Taxonomy" id="47253"/>
    <lineage>
        <taxon>Bacteria</taxon>
        <taxon>Bacillati</taxon>
        <taxon>Cyanobacteriota</taxon>
        <taxon>Cyanophyceae</taxon>
        <taxon>Leptolyngbyales</taxon>
        <taxon>Leptolyngbyaceae</taxon>
        <taxon>Leptolyngbya group</taxon>
        <taxon>Leptolyngbya</taxon>
    </lineage>
</organism>
<dbReference type="PANTHER" id="PTHR10569">
    <property type="entry name" value="GLYCOGEN DEBRANCHING ENZYME"/>
    <property type="match status" value="1"/>
</dbReference>
<dbReference type="InterPro" id="IPR024742">
    <property type="entry name" value="Glycogen_debranch_N"/>
</dbReference>
<dbReference type="AlphaFoldDB" id="A0A2W4VU65"/>
<protein>
    <submittedName>
        <fullName evidence="3">Glycogen debranching protein</fullName>
    </submittedName>
</protein>
<proteinExistence type="predicted"/>
<reference evidence="4" key="1">
    <citation type="submission" date="2018-04" db="EMBL/GenBank/DDBJ databases">
        <authorList>
            <person name="Cornet L."/>
        </authorList>
    </citation>
    <scope>NUCLEOTIDE SEQUENCE [LARGE SCALE GENOMIC DNA]</scope>
</reference>
<dbReference type="EMBL" id="QBMC01000129">
    <property type="protein sequence ID" value="PZO13265.1"/>
    <property type="molecule type" value="Genomic_DNA"/>
</dbReference>
<name>A0A2W4VU65_9CYAN</name>
<comment type="caution">
    <text evidence="3">The sequence shown here is derived from an EMBL/GenBank/DDBJ whole genome shotgun (WGS) entry which is preliminary data.</text>
</comment>
<evidence type="ECO:0000313" key="4">
    <source>
        <dbReference type="Proteomes" id="UP000249354"/>
    </source>
</evidence>
<dbReference type="InterPro" id="IPR006451">
    <property type="entry name" value="Glycogen_debranch_arc"/>
</dbReference>
<dbReference type="InterPro" id="IPR008928">
    <property type="entry name" value="6-hairpin_glycosidase_sf"/>
</dbReference>
<sequence length="680" mass="76237">MTSSPSTNQLEPSAALPKVVQFGRDICGDRPQSTQREWLITNGIGGYGCGTLSGILTRCYHGLLVATLKPPLGRTLLLTKLAETVQCQGVSYPLNCDYWSGGTTTGYGDRHLESFRLEGTTPVWSYACADALIEKRIWMQPGENTTYIQYKLCRAAQPVSLAIKAIANHRDQHSVTSRSDQSWQTRSHPRGLKIESFTGATPFYLLCSKGQLRPNHKWYQHYFLTKEKDRGLTHLDDNIHIATLTTSLSPGQSFIIVASTQPSPNLNEQTALADREQYEKDLLHRSKNTQSAPAPIQQLVLAADQFIVNRATPDTPNGKTIIAGYPWFGDWGRDTMIALPGLTLTTHRPEIARPILRTFARYLSQGMLPNAFPEANDIPGYNTVDAILWYFEAIRAYVETTEDIELLEELFPALQEVINWHIKGTRYNIKLDERDGLIYAGQPGVQLTWMDAKVDNWVVTPRIGKPIEISALWHNALRCMVQFCDRLNQPKSPYAELANQTATGFKRFWNAELGYCYDLLDGPNEDDPALRPNQLFAVSLAYAPPLSKQQQQAIVDTCAAHLLTSHGVRSLSPNHPDYVGKYQGDRTQRDGAYHQGTVWSWLIGPFVQAHLKVYENPELSRTFLTPLLDHVQSGCVGTLSEIFDGEAPFPPQGAFAQAWSVAEVLRLWHLTKETKAIEEQ</sequence>
<gene>
    <name evidence="3" type="ORF">DCF25_16300</name>
</gene>